<dbReference type="SUPFAM" id="SSF48264">
    <property type="entry name" value="Cytochrome P450"/>
    <property type="match status" value="1"/>
</dbReference>
<comment type="cofactor">
    <cofactor evidence="1 9">
        <name>heme</name>
        <dbReference type="ChEBI" id="CHEBI:30413"/>
    </cofactor>
</comment>
<keyword evidence="7 9" id="KW-0408">Iron</keyword>
<evidence type="ECO:0000256" key="10">
    <source>
        <dbReference type="RuleBase" id="RU000461"/>
    </source>
</evidence>
<dbReference type="GO" id="GO:0005506">
    <property type="term" value="F:iron ion binding"/>
    <property type="evidence" value="ECO:0007669"/>
    <property type="project" value="InterPro"/>
</dbReference>
<dbReference type="InterPro" id="IPR001128">
    <property type="entry name" value="Cyt_P450"/>
</dbReference>
<dbReference type="AlphaFoldDB" id="F8Q376"/>
<dbReference type="PRINTS" id="PR00463">
    <property type="entry name" value="EP450I"/>
</dbReference>
<comment type="similarity">
    <text evidence="3 10">Belongs to the cytochrome P450 family.</text>
</comment>
<organism evidence="12">
    <name type="scientific">Serpula lacrymans var. lacrymans (strain S7.3)</name>
    <name type="common">Dry rot fungus</name>
    <dbReference type="NCBI Taxonomy" id="936435"/>
    <lineage>
        <taxon>Eukaryota</taxon>
        <taxon>Fungi</taxon>
        <taxon>Dikarya</taxon>
        <taxon>Basidiomycota</taxon>
        <taxon>Agaricomycotina</taxon>
        <taxon>Agaricomycetes</taxon>
        <taxon>Agaricomycetidae</taxon>
        <taxon>Boletales</taxon>
        <taxon>Coniophorineae</taxon>
        <taxon>Serpulaceae</taxon>
        <taxon>Serpula</taxon>
    </lineage>
</organism>
<feature type="binding site" description="axial binding residue" evidence="9">
    <location>
        <position position="107"/>
    </location>
    <ligand>
        <name>heme</name>
        <dbReference type="ChEBI" id="CHEBI:30413"/>
    </ligand>
    <ligandPart>
        <name>Fe</name>
        <dbReference type="ChEBI" id="CHEBI:18248"/>
    </ligandPart>
</feature>
<evidence type="ECO:0000313" key="12">
    <source>
        <dbReference type="Proteomes" id="UP000008063"/>
    </source>
</evidence>
<dbReference type="PROSITE" id="PS00086">
    <property type="entry name" value="CYTOCHROME_P450"/>
    <property type="match status" value="1"/>
</dbReference>
<evidence type="ECO:0000256" key="4">
    <source>
        <dbReference type="ARBA" id="ARBA00022617"/>
    </source>
</evidence>
<gene>
    <name evidence="11" type="ORF">SERLA73DRAFT_110950</name>
</gene>
<dbReference type="OMA" id="ITNTWAM"/>
<evidence type="ECO:0000256" key="7">
    <source>
        <dbReference type="ARBA" id="ARBA00023004"/>
    </source>
</evidence>
<dbReference type="EMBL" id="GL945482">
    <property type="protein sequence ID" value="EGN97637.1"/>
    <property type="molecule type" value="Genomic_DNA"/>
</dbReference>
<comment type="pathway">
    <text evidence="2">Secondary metabolite biosynthesis.</text>
</comment>
<keyword evidence="12" id="KW-1185">Reference proteome</keyword>
<sequence length="131" mass="14597">MAASAETGFIRFCHNDRCALPYVEAVLRESHRWHPVFPMGVAHAVVDDDIYEGFHIPKGPASHLAMSRNEAQYPNASEFVPERFFKPDGKLNVDATSYIFGFGRRVCAGQHVANAAVWIAIVSCVQIYQSN</sequence>
<evidence type="ECO:0008006" key="13">
    <source>
        <dbReference type="Google" id="ProtNLM"/>
    </source>
</evidence>
<evidence type="ECO:0000256" key="2">
    <source>
        <dbReference type="ARBA" id="ARBA00005179"/>
    </source>
</evidence>
<dbReference type="HOGENOM" id="CLU_1928872_0_0_1"/>
<dbReference type="PANTHER" id="PTHR46300">
    <property type="entry name" value="P450, PUTATIVE (EUROFUNG)-RELATED-RELATED"/>
    <property type="match status" value="1"/>
</dbReference>
<evidence type="ECO:0000256" key="1">
    <source>
        <dbReference type="ARBA" id="ARBA00001971"/>
    </source>
</evidence>
<dbReference type="GO" id="GO:0004497">
    <property type="term" value="F:monooxygenase activity"/>
    <property type="evidence" value="ECO:0007669"/>
    <property type="project" value="UniProtKB-KW"/>
</dbReference>
<accession>F8Q376</accession>
<dbReference type="GO" id="GO:0016705">
    <property type="term" value="F:oxidoreductase activity, acting on paired donors, with incorporation or reduction of molecular oxygen"/>
    <property type="evidence" value="ECO:0007669"/>
    <property type="project" value="InterPro"/>
</dbReference>
<proteinExistence type="inferred from homology"/>
<dbReference type="Proteomes" id="UP000008063">
    <property type="component" value="Unassembled WGS sequence"/>
</dbReference>
<evidence type="ECO:0000256" key="6">
    <source>
        <dbReference type="ARBA" id="ARBA00023002"/>
    </source>
</evidence>
<dbReference type="InParanoid" id="F8Q376"/>
<dbReference type="GO" id="GO:0020037">
    <property type="term" value="F:heme binding"/>
    <property type="evidence" value="ECO:0007669"/>
    <property type="project" value="InterPro"/>
</dbReference>
<name>F8Q376_SERL3</name>
<keyword evidence="8 10" id="KW-0503">Monooxygenase</keyword>
<dbReference type="Pfam" id="PF00067">
    <property type="entry name" value="p450"/>
    <property type="match status" value="1"/>
</dbReference>
<evidence type="ECO:0000256" key="9">
    <source>
        <dbReference type="PIRSR" id="PIRSR602401-1"/>
    </source>
</evidence>
<keyword evidence="5 9" id="KW-0479">Metal-binding</keyword>
<dbReference type="InterPro" id="IPR036396">
    <property type="entry name" value="Cyt_P450_sf"/>
</dbReference>
<keyword evidence="6 10" id="KW-0560">Oxidoreductase</keyword>
<keyword evidence="4 9" id="KW-0349">Heme</keyword>
<evidence type="ECO:0000313" key="11">
    <source>
        <dbReference type="EMBL" id="EGN97637.1"/>
    </source>
</evidence>
<dbReference type="Gene3D" id="1.10.630.10">
    <property type="entry name" value="Cytochrome P450"/>
    <property type="match status" value="1"/>
</dbReference>
<evidence type="ECO:0000256" key="8">
    <source>
        <dbReference type="ARBA" id="ARBA00023033"/>
    </source>
</evidence>
<protein>
    <recommendedName>
        <fullName evidence="13">Cytochrome P450</fullName>
    </recommendedName>
</protein>
<dbReference type="InterPro" id="IPR017972">
    <property type="entry name" value="Cyt_P450_CS"/>
</dbReference>
<dbReference type="InterPro" id="IPR002401">
    <property type="entry name" value="Cyt_P450_E_grp-I"/>
</dbReference>
<dbReference type="STRING" id="936435.F8Q376"/>
<evidence type="ECO:0000256" key="5">
    <source>
        <dbReference type="ARBA" id="ARBA00022723"/>
    </source>
</evidence>
<dbReference type="InterPro" id="IPR050364">
    <property type="entry name" value="Cytochrome_P450_fung"/>
</dbReference>
<reference evidence="12" key="1">
    <citation type="journal article" date="2011" name="Science">
        <title>The plant cell wall-decomposing machinery underlies the functional diversity of forest fungi.</title>
        <authorList>
            <person name="Eastwood D.C."/>
            <person name="Floudas D."/>
            <person name="Binder M."/>
            <person name="Majcherczyk A."/>
            <person name="Schneider P."/>
            <person name="Aerts A."/>
            <person name="Asiegbu F.O."/>
            <person name="Baker S.E."/>
            <person name="Barry K."/>
            <person name="Bendiksby M."/>
            <person name="Blumentritt M."/>
            <person name="Coutinho P.M."/>
            <person name="Cullen D."/>
            <person name="de Vries R.P."/>
            <person name="Gathman A."/>
            <person name="Goodell B."/>
            <person name="Henrissat B."/>
            <person name="Ihrmark K."/>
            <person name="Kauserud H."/>
            <person name="Kohler A."/>
            <person name="LaButti K."/>
            <person name="Lapidus A."/>
            <person name="Lavin J.L."/>
            <person name="Lee Y.-H."/>
            <person name="Lindquist E."/>
            <person name="Lilly W."/>
            <person name="Lucas S."/>
            <person name="Morin E."/>
            <person name="Murat C."/>
            <person name="Oguiza J.A."/>
            <person name="Park J."/>
            <person name="Pisabarro A.G."/>
            <person name="Riley R."/>
            <person name="Rosling A."/>
            <person name="Salamov A."/>
            <person name="Schmidt O."/>
            <person name="Schmutz J."/>
            <person name="Skrede I."/>
            <person name="Stenlid J."/>
            <person name="Wiebenga A."/>
            <person name="Xie X."/>
            <person name="Kuees U."/>
            <person name="Hibbett D.S."/>
            <person name="Hoffmeister D."/>
            <person name="Hoegberg N."/>
            <person name="Martin F."/>
            <person name="Grigoriev I.V."/>
            <person name="Watkinson S.C."/>
        </authorList>
    </citation>
    <scope>NUCLEOTIDE SEQUENCE [LARGE SCALE GENOMIC DNA]</scope>
    <source>
        <strain evidence="12">strain S7.3</strain>
    </source>
</reference>
<evidence type="ECO:0000256" key="3">
    <source>
        <dbReference type="ARBA" id="ARBA00010617"/>
    </source>
</evidence>